<name>A0A068WG39_ECHGR</name>
<dbReference type="WBParaSite" id="EgrG_002021300">
    <property type="protein sequence ID" value="EgrG_002021300"/>
    <property type="gene ID" value="EgrG_002021300"/>
</dbReference>
<dbReference type="Proteomes" id="UP000492820">
    <property type="component" value="Unassembled WGS sequence"/>
</dbReference>
<gene>
    <name evidence="1" type="ORF">EgrG_002021300</name>
</gene>
<evidence type="ECO:0000313" key="3">
    <source>
        <dbReference type="WBParaSite" id="EgrG_002021300"/>
    </source>
</evidence>
<dbReference type="AlphaFoldDB" id="A0A068WG39"/>
<reference evidence="1 2" key="1">
    <citation type="journal article" date="2013" name="Nature">
        <title>The genomes of four tapeworm species reveal adaptations to parasitism.</title>
        <authorList>
            <person name="Tsai I.J."/>
            <person name="Zarowiecki M."/>
            <person name="Holroyd N."/>
            <person name="Garciarrubio A."/>
            <person name="Sanchez-Flores A."/>
            <person name="Brooks K.L."/>
            <person name="Tracey A."/>
            <person name="Bobes R.J."/>
            <person name="Fragoso G."/>
            <person name="Sciutto E."/>
            <person name="Aslett M."/>
            <person name="Beasley H."/>
            <person name="Bennett H.M."/>
            <person name="Cai J."/>
            <person name="Camicia F."/>
            <person name="Clark R."/>
            <person name="Cucher M."/>
            <person name="De Silva N."/>
            <person name="Day T.A."/>
            <person name="Deplazes P."/>
            <person name="Estrada K."/>
            <person name="Fernandez C."/>
            <person name="Holland P.W."/>
            <person name="Hou J."/>
            <person name="Hu S."/>
            <person name="Huckvale T."/>
            <person name="Hung S.S."/>
            <person name="Kamenetzky L."/>
            <person name="Keane J.A."/>
            <person name="Kiss F."/>
            <person name="Koziol U."/>
            <person name="Lambert O."/>
            <person name="Liu K."/>
            <person name="Luo X."/>
            <person name="Luo Y."/>
            <person name="Macchiaroli N."/>
            <person name="Nichol S."/>
            <person name="Paps J."/>
            <person name="Parkinson J."/>
            <person name="Pouchkina-Stantcheva N."/>
            <person name="Riddiford N."/>
            <person name="Rosenzvit M."/>
            <person name="Salinas G."/>
            <person name="Wasmuth J.D."/>
            <person name="Zamanian M."/>
            <person name="Zheng Y."/>
            <person name="Cai X."/>
            <person name="Soberon X."/>
            <person name="Olson P.D."/>
            <person name="Laclette J.P."/>
            <person name="Brehm K."/>
            <person name="Berriman M."/>
            <person name="Garciarrubio A."/>
            <person name="Bobes R.J."/>
            <person name="Fragoso G."/>
            <person name="Sanchez-Flores A."/>
            <person name="Estrada K."/>
            <person name="Cevallos M.A."/>
            <person name="Morett E."/>
            <person name="Gonzalez V."/>
            <person name="Portillo T."/>
            <person name="Ochoa-Leyva A."/>
            <person name="Jose M.V."/>
            <person name="Sciutto E."/>
            <person name="Landa A."/>
            <person name="Jimenez L."/>
            <person name="Valdes V."/>
            <person name="Carrero J.C."/>
            <person name="Larralde C."/>
            <person name="Morales-Montor J."/>
            <person name="Limon-Lason J."/>
            <person name="Soberon X."/>
            <person name="Laclette J.P."/>
        </authorList>
    </citation>
    <scope>NUCLEOTIDE SEQUENCE [LARGE SCALE GENOMIC DNA]</scope>
</reference>
<evidence type="ECO:0000313" key="2">
    <source>
        <dbReference type="Proteomes" id="UP000492820"/>
    </source>
</evidence>
<protein>
    <submittedName>
        <fullName evidence="1 3">Uncharacterized protein</fullName>
    </submittedName>
</protein>
<proteinExistence type="predicted"/>
<organism evidence="1">
    <name type="scientific">Echinococcus granulosus</name>
    <name type="common">Hydatid tapeworm</name>
    <dbReference type="NCBI Taxonomy" id="6210"/>
    <lineage>
        <taxon>Eukaryota</taxon>
        <taxon>Metazoa</taxon>
        <taxon>Spiralia</taxon>
        <taxon>Lophotrochozoa</taxon>
        <taxon>Platyhelminthes</taxon>
        <taxon>Cestoda</taxon>
        <taxon>Eucestoda</taxon>
        <taxon>Cyclophyllidea</taxon>
        <taxon>Taeniidae</taxon>
        <taxon>Echinococcus</taxon>
        <taxon>Echinococcus granulosus group</taxon>
    </lineage>
</organism>
<evidence type="ECO:0000313" key="1">
    <source>
        <dbReference type="EMBL" id="CDS16624.1"/>
    </source>
</evidence>
<reference evidence="3" key="3">
    <citation type="submission" date="2020-10" db="UniProtKB">
        <authorList>
            <consortium name="WormBaseParasite"/>
        </authorList>
    </citation>
    <scope>IDENTIFICATION</scope>
</reference>
<dbReference type="EMBL" id="LK028576">
    <property type="protein sequence ID" value="CDS16624.1"/>
    <property type="molecule type" value="Genomic_DNA"/>
</dbReference>
<sequence>MEVFDHSAAPLLNPSLSSLLEMFGTAYVHNPTEAWFQNVSSELHPQHCQRRRTTLPTAFDKLAAFTIAVTHM</sequence>
<accession>A0A068WG39</accession>
<reference evidence="1" key="2">
    <citation type="submission" date="2014-06" db="EMBL/GenBank/DDBJ databases">
        <authorList>
            <person name="Aslett M."/>
        </authorList>
    </citation>
    <scope>NUCLEOTIDE SEQUENCE</scope>
</reference>